<comment type="similarity">
    <text evidence="2 9">Belongs to the nucleoporin Nup85 family.</text>
</comment>
<evidence type="ECO:0000256" key="5">
    <source>
        <dbReference type="ARBA" id="ARBA00022927"/>
    </source>
</evidence>
<keyword evidence="11" id="KW-1185">Reference proteome</keyword>
<dbReference type="GO" id="GO:0045893">
    <property type="term" value="P:positive regulation of DNA-templated transcription"/>
    <property type="evidence" value="ECO:0007669"/>
    <property type="project" value="TreeGrafter"/>
</dbReference>
<dbReference type="GO" id="GO:0006406">
    <property type="term" value="P:mRNA export from nucleus"/>
    <property type="evidence" value="ECO:0007669"/>
    <property type="project" value="TreeGrafter"/>
</dbReference>
<organism evidence="10 11">
    <name type="scientific">Owenia fusiformis</name>
    <name type="common">Polychaete worm</name>
    <dbReference type="NCBI Taxonomy" id="6347"/>
    <lineage>
        <taxon>Eukaryota</taxon>
        <taxon>Metazoa</taxon>
        <taxon>Spiralia</taxon>
        <taxon>Lophotrochozoa</taxon>
        <taxon>Annelida</taxon>
        <taxon>Polychaeta</taxon>
        <taxon>Sedentaria</taxon>
        <taxon>Canalipalpata</taxon>
        <taxon>Sabellida</taxon>
        <taxon>Oweniida</taxon>
        <taxon>Oweniidae</taxon>
        <taxon>Owenia</taxon>
    </lineage>
</organism>
<evidence type="ECO:0000256" key="1">
    <source>
        <dbReference type="ARBA" id="ARBA00004567"/>
    </source>
</evidence>
<dbReference type="OrthoDB" id="17644at2759"/>
<evidence type="ECO:0000256" key="2">
    <source>
        <dbReference type="ARBA" id="ARBA00005573"/>
    </source>
</evidence>
<dbReference type="AlphaFoldDB" id="A0A8J1XYZ3"/>
<comment type="caution">
    <text evidence="10">The sequence shown here is derived from an EMBL/GenBank/DDBJ whole genome shotgun (WGS) entry which is preliminary data.</text>
</comment>
<dbReference type="GO" id="GO:0017056">
    <property type="term" value="F:structural constituent of nuclear pore"/>
    <property type="evidence" value="ECO:0007669"/>
    <property type="project" value="TreeGrafter"/>
</dbReference>
<accession>A0A8J1XYZ3</accession>
<keyword evidence="7 9" id="KW-0906">Nuclear pore complex</keyword>
<dbReference type="EMBL" id="CAIIXF020000009">
    <property type="protein sequence ID" value="CAH1795134.1"/>
    <property type="molecule type" value="Genomic_DNA"/>
</dbReference>
<keyword evidence="5 9" id="KW-0653">Protein transport</keyword>
<dbReference type="InterPro" id="IPR011502">
    <property type="entry name" value="Nucleoporin_Nup85"/>
</dbReference>
<dbReference type="PANTHER" id="PTHR13373">
    <property type="entry name" value="FROUNT PROTEIN-RELATED"/>
    <property type="match status" value="1"/>
</dbReference>
<dbReference type="GO" id="GO:0006606">
    <property type="term" value="P:protein import into nucleus"/>
    <property type="evidence" value="ECO:0007669"/>
    <property type="project" value="TreeGrafter"/>
</dbReference>
<keyword evidence="6 9" id="KW-0811">Translocation</keyword>
<keyword evidence="8 9" id="KW-0539">Nucleus</keyword>
<keyword evidence="4 9" id="KW-0509">mRNA transport</keyword>
<evidence type="ECO:0000256" key="7">
    <source>
        <dbReference type="ARBA" id="ARBA00023132"/>
    </source>
</evidence>
<evidence type="ECO:0000256" key="4">
    <source>
        <dbReference type="ARBA" id="ARBA00022816"/>
    </source>
</evidence>
<sequence length="664" mass="76595">METMAEREEEPEVTVINDPACSIGIKTTWGFGNQLFLFAGKETDKLSDPEGATGFKGATHIYEVVRDTDMHDPITRKLVNESHNIFLNLQKFEPESAGASKKPQLVKFSRNYRCVIRSCLQDLMAAVETSIEPQVKQKYEAQLQLFDLTELVWSLCEILFVDTLPGGVIVIKLLDWLRWHFTDGERQAQDAMKEDVPEENENYWQSVWSFVLQGRIDDARKMLSVHRSYDTPAFQSIDELLRKMPIFTSFTGQSLAEFDMKWRHWRDECRRRLEENEYATNKNLNTICRILSGDDDVFIELRDVCASWYHMMVSKLLYQDPTVKIHDLQYHTQSCINAFGGNSQLQPSDNILLAAIEFDIPQVINLSSTYKSNWWFVAHLTDLLQHCGQLESRTLHFGSNLREYLILEYASSLMSHDSLWQIGINYLDHCPEYGRQYLGHYMDSLPLDTERKAQKALRICEQRNLQEQGHSICKVMGMRSLHNGRLGSALSWGLKSKDVTFVTFIAERFLDEYTENGGFSNVDLIDNLGSEMLLSNRLTFLGKYREFHKLYEDGDFIAAASLLLSLLSSRMAPRKFWLTLLTDALPLLERDQVVFNSQQTYELMHCLEELNLAQRYSDKPTRDMPDDPKAAKGQTELEKEKSELMKLALARNLARAIVEEGSEI</sequence>
<dbReference type="Pfam" id="PF07575">
    <property type="entry name" value="Nucleopor_Nup85"/>
    <property type="match status" value="1"/>
</dbReference>
<comment type="subunit">
    <text evidence="9">Component of the nuclear pore complex (NPC).</text>
</comment>
<keyword evidence="3 9" id="KW-0813">Transport</keyword>
<reference evidence="10" key="1">
    <citation type="submission" date="2022-03" db="EMBL/GenBank/DDBJ databases">
        <authorList>
            <person name="Martin C."/>
        </authorList>
    </citation>
    <scope>NUCLEOTIDE SEQUENCE</scope>
</reference>
<evidence type="ECO:0000313" key="11">
    <source>
        <dbReference type="Proteomes" id="UP000749559"/>
    </source>
</evidence>
<dbReference type="GO" id="GO:0031080">
    <property type="term" value="C:nuclear pore outer ring"/>
    <property type="evidence" value="ECO:0007669"/>
    <property type="project" value="TreeGrafter"/>
</dbReference>
<evidence type="ECO:0000256" key="8">
    <source>
        <dbReference type="ARBA" id="ARBA00023242"/>
    </source>
</evidence>
<protein>
    <recommendedName>
        <fullName evidence="9">Nuclear pore complex protein Nup85</fullName>
    </recommendedName>
</protein>
<evidence type="ECO:0000256" key="6">
    <source>
        <dbReference type="ARBA" id="ARBA00023010"/>
    </source>
</evidence>
<evidence type="ECO:0000256" key="9">
    <source>
        <dbReference type="RuleBase" id="RU365073"/>
    </source>
</evidence>
<dbReference type="Proteomes" id="UP000749559">
    <property type="component" value="Unassembled WGS sequence"/>
</dbReference>
<comment type="subcellular location">
    <subcellularLocation>
        <location evidence="1 9">Nucleus</location>
        <location evidence="1 9">Nuclear pore complex</location>
    </subcellularLocation>
</comment>
<dbReference type="PANTHER" id="PTHR13373:SF21">
    <property type="entry name" value="NUCLEAR PORE COMPLEX PROTEIN NUP85"/>
    <property type="match status" value="1"/>
</dbReference>
<gene>
    <name evidence="10" type="ORF">OFUS_LOCUS19714</name>
</gene>
<evidence type="ECO:0000313" key="10">
    <source>
        <dbReference type="EMBL" id="CAH1795134.1"/>
    </source>
</evidence>
<evidence type="ECO:0000256" key="3">
    <source>
        <dbReference type="ARBA" id="ARBA00022448"/>
    </source>
</evidence>
<dbReference type="GO" id="GO:0031965">
    <property type="term" value="C:nuclear membrane"/>
    <property type="evidence" value="ECO:0007669"/>
    <property type="project" value="UniProtKB-UniRule"/>
</dbReference>
<comment type="function">
    <text evidence="9">Functions as a component of the nuclear pore complex (NPC).</text>
</comment>
<name>A0A8J1XYZ3_OWEFU</name>
<keyword evidence="9" id="KW-0472">Membrane</keyword>
<proteinExistence type="inferred from homology"/>